<keyword evidence="4 5" id="KW-0408">Iron</keyword>
<evidence type="ECO:0000259" key="6">
    <source>
        <dbReference type="PROSITE" id="PS51471"/>
    </source>
</evidence>
<keyword evidence="3 5" id="KW-0560">Oxidoreductase</keyword>
<name>A0ABM3HID6_9MYRT</name>
<dbReference type="InterPro" id="IPR026992">
    <property type="entry name" value="DIOX_N"/>
</dbReference>
<dbReference type="Pfam" id="PF14226">
    <property type="entry name" value="DIOX_N"/>
    <property type="match status" value="1"/>
</dbReference>
<keyword evidence="2 5" id="KW-0479">Metal-binding</keyword>
<evidence type="ECO:0000313" key="7">
    <source>
        <dbReference type="Proteomes" id="UP000827889"/>
    </source>
</evidence>
<dbReference type="InterPro" id="IPR044861">
    <property type="entry name" value="IPNS-like_FE2OG_OXY"/>
</dbReference>
<dbReference type="GeneID" id="115728093"/>
<sequence length="363" mass="40066">MGVTNANEQKALDKAQEVRQFEDSKLGVKGLLDSGLTSLPPLFIHPPNVLSSLKPVGAKPKSIPTVDLSGLDSDRRPSVVEEVASAAREFGFFQIVNHSVPTEVLDQTIAALKAFHEQPTEAKARIYRRESETGVAFFSNVDLLHSKAASWRDTLIIRSGPKLADLEEIPEVCRNEVIEWNQQVQRLGGLLLGLLSEGLGLGASTLQNLTCLEKRNIAGHYYPSCPQPDLTIGLTSHTDPSVITVLLQDQIGGLQVKHGDEWVDVTPIPGALIVNIGDLLQIMSNDEYKSVDHRVLANASREPRMSVAVFYYPSDCESLFGPFPELVSPEKPAVYRQFKVGDFLKTFFTNELDEKSLKNYFRA</sequence>
<organism evidence="7 8">
    <name type="scientific">Rhodamnia argentea</name>
    <dbReference type="NCBI Taxonomy" id="178133"/>
    <lineage>
        <taxon>Eukaryota</taxon>
        <taxon>Viridiplantae</taxon>
        <taxon>Streptophyta</taxon>
        <taxon>Embryophyta</taxon>
        <taxon>Tracheophyta</taxon>
        <taxon>Spermatophyta</taxon>
        <taxon>Magnoliopsida</taxon>
        <taxon>eudicotyledons</taxon>
        <taxon>Gunneridae</taxon>
        <taxon>Pentapetalae</taxon>
        <taxon>rosids</taxon>
        <taxon>malvids</taxon>
        <taxon>Myrtales</taxon>
        <taxon>Myrtaceae</taxon>
        <taxon>Myrtoideae</taxon>
        <taxon>Myrteae</taxon>
        <taxon>Australasian group</taxon>
        <taxon>Rhodamnia</taxon>
    </lineage>
</organism>
<gene>
    <name evidence="8" type="primary">LOC115728093</name>
</gene>
<feature type="domain" description="Fe2OG dioxygenase" evidence="6">
    <location>
        <begin position="207"/>
        <end position="313"/>
    </location>
</feature>
<dbReference type="Proteomes" id="UP000827889">
    <property type="component" value="Chromosome 6"/>
</dbReference>
<reference evidence="8" key="1">
    <citation type="submission" date="2025-08" db="UniProtKB">
        <authorList>
            <consortium name="RefSeq"/>
        </authorList>
    </citation>
    <scope>IDENTIFICATION</scope>
    <source>
        <tissue evidence="8">Leaf</tissue>
    </source>
</reference>
<evidence type="ECO:0000256" key="1">
    <source>
        <dbReference type="ARBA" id="ARBA00008056"/>
    </source>
</evidence>
<evidence type="ECO:0000256" key="4">
    <source>
        <dbReference type="ARBA" id="ARBA00023004"/>
    </source>
</evidence>
<dbReference type="PROSITE" id="PS51471">
    <property type="entry name" value="FE2OG_OXY"/>
    <property type="match status" value="1"/>
</dbReference>
<dbReference type="PANTHER" id="PTHR10209">
    <property type="entry name" value="OXIDOREDUCTASE, 2OG-FE II OXYGENASE FAMILY PROTEIN"/>
    <property type="match status" value="1"/>
</dbReference>
<evidence type="ECO:0000256" key="2">
    <source>
        <dbReference type="ARBA" id="ARBA00022723"/>
    </source>
</evidence>
<dbReference type="RefSeq" id="XP_048136361.1">
    <property type="nucleotide sequence ID" value="XM_048280404.1"/>
</dbReference>
<dbReference type="PANTHER" id="PTHR10209:SF751">
    <property type="entry name" value="OS06G0255100 PROTEIN"/>
    <property type="match status" value="1"/>
</dbReference>
<evidence type="ECO:0000256" key="3">
    <source>
        <dbReference type="ARBA" id="ARBA00023002"/>
    </source>
</evidence>
<dbReference type="InterPro" id="IPR027443">
    <property type="entry name" value="IPNS-like_sf"/>
</dbReference>
<dbReference type="InterPro" id="IPR005123">
    <property type="entry name" value="Oxoglu/Fe-dep_dioxygenase_dom"/>
</dbReference>
<dbReference type="SUPFAM" id="SSF51197">
    <property type="entry name" value="Clavaminate synthase-like"/>
    <property type="match status" value="1"/>
</dbReference>
<evidence type="ECO:0000256" key="5">
    <source>
        <dbReference type="RuleBase" id="RU003682"/>
    </source>
</evidence>
<dbReference type="Pfam" id="PF03171">
    <property type="entry name" value="2OG-FeII_Oxy"/>
    <property type="match status" value="1"/>
</dbReference>
<accession>A0ABM3HID6</accession>
<proteinExistence type="inferred from homology"/>
<protein>
    <submittedName>
        <fullName evidence="8">1-aminocyclopropane-1-carboxylate oxidase homolog 4-like</fullName>
    </submittedName>
</protein>
<comment type="similarity">
    <text evidence="1 5">Belongs to the iron/ascorbate-dependent oxidoreductase family.</text>
</comment>
<keyword evidence="7" id="KW-1185">Reference proteome</keyword>
<evidence type="ECO:0000313" key="8">
    <source>
        <dbReference type="RefSeq" id="XP_048136361.1"/>
    </source>
</evidence>
<dbReference type="Gene3D" id="2.60.120.330">
    <property type="entry name" value="B-lactam Antibiotic, Isopenicillin N Synthase, Chain"/>
    <property type="match status" value="1"/>
</dbReference>